<reference evidence="2" key="2">
    <citation type="submission" date="2022-09" db="EMBL/GenBank/DDBJ databases">
        <title>Aerococcus urinae taxonomy study.</title>
        <authorList>
            <person name="Christensen J."/>
            <person name="Senneby E."/>
        </authorList>
    </citation>
    <scope>NUCLEOTIDE SEQUENCE</scope>
    <source>
        <strain evidence="2">LUND-41-B12</strain>
    </source>
</reference>
<keyword evidence="1" id="KW-0175">Coiled coil</keyword>
<dbReference type="Proteomes" id="UP000250354">
    <property type="component" value="Chromosome"/>
</dbReference>
<sequence>MSRNWKSFIAVVLVFVALLSGCTSKEERAAIDSFKEVSGKVEKMNTDLDKQIADAEDLVKKNEKALDEQAIGKLETAVSQAKSAKVEVPEQPKKLEELKSETEKLNKADYTSVTQEIADTKKAYEDSVKQLKQVTAPEEKFVIERIQSVEGVTGISAVTEDNDPNKQLGKQGGYTAQVYFSYNLVNQEEVFGNSLIDKGTEAGGSIEVYQTAEDAEKRNTYLGAFDGSPISPGSHRVVGTVIVRVSNQLTASQQKELEEKLIASLTEIK</sequence>
<gene>
    <name evidence="3" type="ORF">DBT44_0009340</name>
    <name evidence="2" type="ORF">ODY61_08890</name>
</gene>
<reference evidence="3 4" key="1">
    <citation type="journal article" date="2020" name="J. Bacteriol.">
        <title>Aerococcus urinae Isolated from Women with Lower Urinary Tract Symptoms: In Vitro Aggregation and Genome Analysis.</title>
        <authorList>
            <person name="Hilt E.E."/>
            <person name="Putonti C."/>
            <person name="Thomas-White K."/>
            <person name="Lewis A.L."/>
            <person name="Visick K.L."/>
            <person name="Gilbert N.M."/>
            <person name="Wolfe A.J."/>
        </authorList>
    </citation>
    <scope>NUCLEOTIDE SEQUENCE [LARGE SCALE GENOMIC DNA]</scope>
    <source>
        <strain evidence="3 4">UMB1016</strain>
    </source>
</reference>
<dbReference type="RefSeq" id="WP_013668943.1">
    <property type="nucleotide sequence ID" value="NZ_CAJHLJ010000011.1"/>
</dbReference>
<dbReference type="Proteomes" id="UP001069047">
    <property type="component" value="Unassembled WGS sequence"/>
</dbReference>
<dbReference type="GeneID" id="86859160"/>
<protein>
    <recommendedName>
        <fullName evidence="6">EbhA</fullName>
    </recommendedName>
</protein>
<accession>A0A1E9PKQ2</accession>
<reference evidence="3" key="3">
    <citation type="submission" date="2024-02" db="EMBL/GenBank/DDBJ databases">
        <authorList>
            <person name="Choi B."/>
        </authorList>
    </citation>
    <scope>NUCLEOTIDE SEQUENCE</scope>
    <source>
        <strain evidence="3">UMB1016</strain>
    </source>
</reference>
<feature type="coiled-coil region" evidence="1">
    <location>
        <begin position="41"/>
        <end position="68"/>
    </location>
</feature>
<evidence type="ECO:0000313" key="5">
    <source>
        <dbReference type="Proteomes" id="UP001069047"/>
    </source>
</evidence>
<dbReference type="PROSITE" id="PS51257">
    <property type="entry name" value="PROKAR_LIPOPROTEIN"/>
    <property type="match status" value="1"/>
</dbReference>
<evidence type="ECO:0000313" key="2">
    <source>
        <dbReference type="EMBL" id="MCY3088223.1"/>
    </source>
</evidence>
<dbReference type="EMBL" id="JAOTMY010000006">
    <property type="protein sequence ID" value="MCY3088223.1"/>
    <property type="molecule type" value="Genomic_DNA"/>
</dbReference>
<proteinExistence type="predicted"/>
<organism evidence="2 5">
    <name type="scientific">Aerococcus mictus</name>
    <dbReference type="NCBI Taxonomy" id="2976810"/>
    <lineage>
        <taxon>Bacteria</taxon>
        <taxon>Bacillati</taxon>
        <taxon>Bacillota</taxon>
        <taxon>Bacilli</taxon>
        <taxon>Lactobacillales</taxon>
        <taxon>Aerococcaceae</taxon>
        <taxon>Aerococcus</taxon>
    </lineage>
</organism>
<accession>A0A9Q4DF13</accession>
<name>A0A1E9PKQ2_9LACT</name>
<dbReference type="AlphaFoldDB" id="A0A1E9PKQ2"/>
<evidence type="ECO:0000313" key="3">
    <source>
        <dbReference type="EMBL" id="WWC54568.1"/>
    </source>
</evidence>
<keyword evidence="4" id="KW-1185">Reference proteome</keyword>
<evidence type="ECO:0008006" key="6">
    <source>
        <dbReference type="Google" id="ProtNLM"/>
    </source>
</evidence>
<evidence type="ECO:0000313" key="4">
    <source>
        <dbReference type="Proteomes" id="UP000250354"/>
    </source>
</evidence>
<evidence type="ECO:0000256" key="1">
    <source>
        <dbReference type="SAM" id="Coils"/>
    </source>
</evidence>
<dbReference type="EMBL" id="CP145132">
    <property type="protein sequence ID" value="WWC54568.1"/>
    <property type="molecule type" value="Genomic_DNA"/>
</dbReference>